<evidence type="ECO:0000256" key="5">
    <source>
        <dbReference type="SAM" id="MobiDB-lite"/>
    </source>
</evidence>
<proteinExistence type="inferred from homology"/>
<feature type="region of interest" description="Disordered" evidence="5">
    <location>
        <begin position="1"/>
        <end position="21"/>
    </location>
</feature>
<dbReference type="GO" id="GO:0005730">
    <property type="term" value="C:nucleolus"/>
    <property type="evidence" value="ECO:0007669"/>
    <property type="project" value="UniProtKB-SubCell"/>
</dbReference>
<reference evidence="6 7" key="1">
    <citation type="submission" date="2023-01" db="EMBL/GenBank/DDBJ databases">
        <authorList>
            <person name="Kreplak J."/>
        </authorList>
    </citation>
    <scope>NUCLEOTIDE SEQUENCE [LARGE SCALE GENOMIC DNA]</scope>
</reference>
<keyword evidence="7" id="KW-1185">Reference proteome</keyword>
<evidence type="ECO:0000313" key="6">
    <source>
        <dbReference type="EMBL" id="CAI8603062.1"/>
    </source>
</evidence>
<evidence type="ECO:0000256" key="3">
    <source>
        <dbReference type="ARBA" id="ARBA00015522"/>
    </source>
</evidence>
<dbReference type="PANTHER" id="PTHR13243:SF1">
    <property type="entry name" value="NUCLEOLAR PROTEIN 16"/>
    <property type="match status" value="1"/>
</dbReference>
<evidence type="ECO:0000256" key="2">
    <source>
        <dbReference type="ARBA" id="ARBA00008479"/>
    </source>
</evidence>
<dbReference type="EMBL" id="OX451738">
    <property type="protein sequence ID" value="CAI8603062.1"/>
    <property type="molecule type" value="Genomic_DNA"/>
</dbReference>
<dbReference type="GO" id="GO:0042273">
    <property type="term" value="P:ribosomal large subunit biogenesis"/>
    <property type="evidence" value="ECO:0007669"/>
    <property type="project" value="TreeGrafter"/>
</dbReference>
<evidence type="ECO:0000256" key="1">
    <source>
        <dbReference type="ARBA" id="ARBA00004604"/>
    </source>
</evidence>
<organism evidence="6 7">
    <name type="scientific">Vicia faba</name>
    <name type="common">Broad bean</name>
    <name type="synonym">Faba vulgaris</name>
    <dbReference type="NCBI Taxonomy" id="3906"/>
    <lineage>
        <taxon>Eukaryota</taxon>
        <taxon>Viridiplantae</taxon>
        <taxon>Streptophyta</taxon>
        <taxon>Embryophyta</taxon>
        <taxon>Tracheophyta</taxon>
        <taxon>Spermatophyta</taxon>
        <taxon>Magnoliopsida</taxon>
        <taxon>eudicotyledons</taxon>
        <taxon>Gunneridae</taxon>
        <taxon>Pentapetalae</taxon>
        <taxon>rosids</taxon>
        <taxon>fabids</taxon>
        <taxon>Fabales</taxon>
        <taxon>Fabaceae</taxon>
        <taxon>Papilionoideae</taxon>
        <taxon>50 kb inversion clade</taxon>
        <taxon>NPAAA clade</taxon>
        <taxon>Hologalegina</taxon>
        <taxon>IRL clade</taxon>
        <taxon>Fabeae</taxon>
        <taxon>Vicia</taxon>
    </lineage>
</organism>
<comment type="similarity">
    <text evidence="2">Belongs to the NOP16 family.</text>
</comment>
<dbReference type="AlphaFoldDB" id="A0AAV1A3U2"/>
<feature type="compositionally biased region" description="Polar residues" evidence="5">
    <location>
        <begin position="53"/>
        <end position="66"/>
    </location>
</feature>
<dbReference type="InterPro" id="IPR019002">
    <property type="entry name" value="Ribosome_biogenesis_Nop16"/>
</dbReference>
<feature type="region of interest" description="Disordered" evidence="5">
    <location>
        <begin position="53"/>
        <end position="89"/>
    </location>
</feature>
<protein>
    <recommendedName>
        <fullName evidence="3">Nucleolar protein 16</fullName>
    </recommendedName>
</protein>
<dbReference type="PANTHER" id="PTHR13243">
    <property type="entry name" value="HSPC111 PROTEIN-RELATED"/>
    <property type="match status" value="1"/>
</dbReference>
<gene>
    <name evidence="6" type="ORF">VFH_III069280</name>
</gene>
<dbReference type="Proteomes" id="UP001157006">
    <property type="component" value="Chromosome 3"/>
</dbReference>
<keyword evidence="4" id="KW-0539">Nucleus</keyword>
<feature type="compositionally biased region" description="Acidic residues" evidence="5">
    <location>
        <begin position="77"/>
        <end position="89"/>
    </location>
</feature>
<accession>A0AAV1A3U2</accession>
<evidence type="ECO:0000256" key="4">
    <source>
        <dbReference type="ARBA" id="ARBA00023242"/>
    </source>
</evidence>
<evidence type="ECO:0000313" key="7">
    <source>
        <dbReference type="Proteomes" id="UP001157006"/>
    </source>
</evidence>
<comment type="subcellular location">
    <subcellularLocation>
        <location evidence="1">Nucleus</location>
        <location evidence="1">Nucleolus</location>
    </subcellularLocation>
</comment>
<name>A0AAV1A3U2_VICFA</name>
<sequence length="264" mass="29705">MGTTISRPKVRVGLPKKNPKVLKPAFTIPSKLLQSLVEDPKWDEKGSVTQNYNSFGIVNDPNSLTDSLRAPPSVSDDPNDSGSDLEEDDLKSALGKRRRDGKSALPQPLTSIQRLYISRLVENIHRADGSCISDQMELEKEVVEFYKKVTGEDSTDLEGIDTNAMRARAQLNNDQRELLITTVTEEKVITTLKGIGNDKSPGIDGFGAYFFKKARRLFNVLLLLWQRMMMDIKLNPMQHSVATLEKLCMSYYIYKNKNPLIVGR</sequence>